<evidence type="ECO:0000256" key="8">
    <source>
        <dbReference type="ARBA" id="ARBA00034078"/>
    </source>
</evidence>
<evidence type="ECO:0000256" key="2">
    <source>
        <dbReference type="ARBA" id="ARBA00022714"/>
    </source>
</evidence>
<feature type="binding site" evidence="10">
    <location>
        <position position="137"/>
    </location>
    <ligand>
        <name>[2Fe-2S] cluster</name>
        <dbReference type="ChEBI" id="CHEBI:190135"/>
    </ligand>
</feature>
<dbReference type="Gene3D" id="1.10.10.1590">
    <property type="entry name" value="NADH-quinone oxidoreductase subunit E"/>
    <property type="match status" value="1"/>
</dbReference>
<comment type="catalytic activity">
    <reaction evidence="9">
        <text>a quinone + NADH + 5 H(+)(in) = a quinol + NAD(+) + 4 H(+)(out)</text>
        <dbReference type="Rhea" id="RHEA:57888"/>
        <dbReference type="ChEBI" id="CHEBI:15378"/>
        <dbReference type="ChEBI" id="CHEBI:24646"/>
        <dbReference type="ChEBI" id="CHEBI:57540"/>
        <dbReference type="ChEBI" id="CHEBI:57945"/>
        <dbReference type="ChEBI" id="CHEBI:132124"/>
    </reaction>
</comment>
<feature type="binding site" evidence="10">
    <location>
        <position position="133"/>
    </location>
    <ligand>
        <name>[2Fe-2S] cluster</name>
        <dbReference type="ChEBI" id="CHEBI:190135"/>
    </ligand>
</feature>
<dbReference type="GO" id="GO:0031967">
    <property type="term" value="C:organelle envelope"/>
    <property type="evidence" value="ECO:0007669"/>
    <property type="project" value="UniProtKB-ARBA"/>
</dbReference>
<comment type="cofactor">
    <cofactor evidence="10">
        <name>[2Fe-2S] cluster</name>
        <dbReference type="ChEBI" id="CHEBI:190135"/>
    </cofactor>
    <text evidence="10">Binds 1 [2Fe-2S] cluster.</text>
</comment>
<dbReference type="FunFam" id="1.10.10.1590:FF:000001">
    <property type="entry name" value="NADH-quinone oxidoreductase subunit E"/>
    <property type="match status" value="1"/>
</dbReference>
<dbReference type="GO" id="GO:0051537">
    <property type="term" value="F:2 iron, 2 sulfur cluster binding"/>
    <property type="evidence" value="ECO:0007669"/>
    <property type="project" value="UniProtKB-KW"/>
</dbReference>
<accession>H6SNJ3</accession>
<dbReference type="PANTHER" id="PTHR10371">
    <property type="entry name" value="NADH DEHYDROGENASE UBIQUINONE FLAVOPROTEIN 2, MITOCHONDRIAL"/>
    <property type="match status" value="1"/>
</dbReference>
<dbReference type="GO" id="GO:1902494">
    <property type="term" value="C:catalytic complex"/>
    <property type="evidence" value="ECO:0007669"/>
    <property type="project" value="UniProtKB-ARBA"/>
</dbReference>
<dbReference type="HOGENOM" id="CLU_054362_1_2_5"/>
<evidence type="ECO:0000256" key="3">
    <source>
        <dbReference type="ARBA" id="ARBA00022723"/>
    </source>
</evidence>
<dbReference type="InterPro" id="IPR002023">
    <property type="entry name" value="NuoE-like"/>
</dbReference>
<dbReference type="InterPro" id="IPR036249">
    <property type="entry name" value="Thioredoxin-like_sf"/>
</dbReference>
<keyword evidence="11" id="KW-0560">Oxidoreductase</keyword>
<proteinExistence type="inferred from homology"/>
<dbReference type="RefSeq" id="WP_014415954.1">
    <property type="nucleotide sequence ID" value="NC_017059.1"/>
</dbReference>
<dbReference type="PROSITE" id="PS01099">
    <property type="entry name" value="COMPLEX1_24K"/>
    <property type="match status" value="1"/>
</dbReference>
<dbReference type="GO" id="GO:0098662">
    <property type="term" value="P:inorganic cation transmembrane transport"/>
    <property type="evidence" value="ECO:0007669"/>
    <property type="project" value="UniProtKB-ARBA"/>
</dbReference>
<gene>
    <name evidence="11" type="ORF">RSPPHO_02698</name>
</gene>
<dbReference type="KEGG" id="rpm:RSPPHO_02698"/>
<evidence type="ECO:0000256" key="5">
    <source>
        <dbReference type="ARBA" id="ARBA00023004"/>
    </source>
</evidence>
<comment type="cofactor">
    <cofactor evidence="8">
        <name>[2Fe-2S] cluster</name>
        <dbReference type="ChEBI" id="CHEBI:190135"/>
    </cofactor>
</comment>
<sequence length="198" mass="21518">MSAPSGVGTFQFSPENEEKARAILAKYPKGRERSGVLPLLDLAQRQQGWIDRAVIETVATWTQTPPLRVLEAASFYTMFRDKKVGHHHVEVCTNISCWLRGSDEILRALKDELGLDIGQMTADGLFSVAEAECLGACVNAPMVQIGDHYYEDLTYESARALIQKLKAGEPVTPGSQSGRQGACPATGPTTLTRLAVEG</sequence>
<reference evidence="11 12" key="1">
    <citation type="submission" date="2012-02" db="EMBL/GenBank/DDBJ databases">
        <title>Shotgun genome sequence of Phaeospirillum photometricum DSM 122.</title>
        <authorList>
            <person name="Duquesne K."/>
            <person name="Sturgis J."/>
        </authorList>
    </citation>
    <scope>NUCLEOTIDE SEQUENCE [LARGE SCALE GENOMIC DNA]</scope>
    <source>
        <strain evidence="12">DSM122</strain>
    </source>
</reference>
<feature type="binding site" evidence="10">
    <location>
        <position position="97"/>
    </location>
    <ligand>
        <name>[2Fe-2S] cluster</name>
        <dbReference type="ChEBI" id="CHEBI:190135"/>
    </ligand>
</feature>
<dbReference type="InterPro" id="IPR042128">
    <property type="entry name" value="NuoE_dom"/>
</dbReference>
<evidence type="ECO:0000256" key="7">
    <source>
        <dbReference type="ARBA" id="ARBA00023027"/>
    </source>
</evidence>
<keyword evidence="7" id="KW-0520">NAD</keyword>
<dbReference type="InterPro" id="IPR041921">
    <property type="entry name" value="NuoE_N"/>
</dbReference>
<dbReference type="eggNOG" id="COG1905">
    <property type="taxonomic scope" value="Bacteria"/>
</dbReference>
<dbReference type="OrthoDB" id="9807941at2"/>
<evidence type="ECO:0000313" key="11">
    <source>
        <dbReference type="EMBL" id="CCG09324.1"/>
    </source>
</evidence>
<keyword evidence="3 10" id="KW-0479">Metal-binding</keyword>
<dbReference type="PIRSF" id="PIRSF000216">
    <property type="entry name" value="NADH_DH_24kDa"/>
    <property type="match status" value="1"/>
</dbReference>
<keyword evidence="11" id="KW-0830">Ubiquinone</keyword>
<dbReference type="SUPFAM" id="SSF52833">
    <property type="entry name" value="Thioredoxin-like"/>
    <property type="match status" value="1"/>
</dbReference>
<dbReference type="EC" id="1.6.5.3" evidence="11"/>
<keyword evidence="12" id="KW-1185">Reference proteome</keyword>
<organism evidence="11 12">
    <name type="scientific">Pararhodospirillum photometricum DSM 122</name>
    <dbReference type="NCBI Taxonomy" id="1150469"/>
    <lineage>
        <taxon>Bacteria</taxon>
        <taxon>Pseudomonadati</taxon>
        <taxon>Pseudomonadota</taxon>
        <taxon>Alphaproteobacteria</taxon>
        <taxon>Rhodospirillales</taxon>
        <taxon>Rhodospirillaceae</taxon>
        <taxon>Pararhodospirillum</taxon>
    </lineage>
</organism>
<evidence type="ECO:0000256" key="10">
    <source>
        <dbReference type="PIRSR" id="PIRSR000216-1"/>
    </source>
</evidence>
<evidence type="ECO:0000256" key="4">
    <source>
        <dbReference type="ARBA" id="ARBA00022967"/>
    </source>
</evidence>
<dbReference type="Gene3D" id="3.40.30.10">
    <property type="entry name" value="Glutaredoxin"/>
    <property type="match status" value="1"/>
</dbReference>
<evidence type="ECO:0000256" key="9">
    <source>
        <dbReference type="ARBA" id="ARBA00047712"/>
    </source>
</evidence>
<dbReference type="GO" id="GO:0008324">
    <property type="term" value="F:monoatomic cation transmembrane transporter activity"/>
    <property type="evidence" value="ECO:0007669"/>
    <property type="project" value="UniProtKB-ARBA"/>
</dbReference>
<dbReference type="STRING" id="1150469.RSPPHO_02698"/>
<dbReference type="Pfam" id="PF01257">
    <property type="entry name" value="2Fe-2S_thioredx"/>
    <property type="match status" value="1"/>
</dbReference>
<dbReference type="GO" id="GO:0022890">
    <property type="term" value="F:inorganic cation transmembrane transporter activity"/>
    <property type="evidence" value="ECO:0007669"/>
    <property type="project" value="UniProtKB-ARBA"/>
</dbReference>
<feature type="binding site" evidence="10">
    <location>
        <position position="92"/>
    </location>
    <ligand>
        <name>[2Fe-2S] cluster</name>
        <dbReference type="ChEBI" id="CHEBI:190135"/>
    </ligand>
</feature>
<protein>
    <submittedName>
        <fullName evidence="11">NADH dehydrogenase (Ubiquinone)</fullName>
        <ecNumber evidence="11">1.6.5.3</ecNumber>
    </submittedName>
</protein>
<dbReference type="PANTHER" id="PTHR10371:SF3">
    <property type="entry name" value="NADH DEHYDROGENASE [UBIQUINONE] FLAVOPROTEIN 2, MITOCHONDRIAL"/>
    <property type="match status" value="1"/>
</dbReference>
<dbReference type="GO" id="GO:0046872">
    <property type="term" value="F:metal ion binding"/>
    <property type="evidence" value="ECO:0007669"/>
    <property type="project" value="UniProtKB-KW"/>
</dbReference>
<evidence type="ECO:0000256" key="6">
    <source>
        <dbReference type="ARBA" id="ARBA00023014"/>
    </source>
</evidence>
<dbReference type="GO" id="GO:0003954">
    <property type="term" value="F:NADH dehydrogenase activity"/>
    <property type="evidence" value="ECO:0007669"/>
    <property type="project" value="TreeGrafter"/>
</dbReference>
<dbReference type="GO" id="GO:0031090">
    <property type="term" value="C:organelle membrane"/>
    <property type="evidence" value="ECO:0007669"/>
    <property type="project" value="UniProtKB-ARBA"/>
</dbReference>
<evidence type="ECO:0000256" key="1">
    <source>
        <dbReference type="ARBA" id="ARBA00010643"/>
    </source>
</evidence>
<dbReference type="GO" id="GO:0098796">
    <property type="term" value="C:membrane protein complex"/>
    <property type="evidence" value="ECO:0007669"/>
    <property type="project" value="UniProtKB-ARBA"/>
</dbReference>
<dbReference type="Proteomes" id="UP000033220">
    <property type="component" value="Chromosome DSM 122"/>
</dbReference>
<dbReference type="PATRIC" id="fig|1150469.3.peg.3063"/>
<keyword evidence="5 10" id="KW-0408">Iron</keyword>
<name>H6SNJ3_PARPM</name>
<dbReference type="CDD" id="cd03064">
    <property type="entry name" value="TRX_Fd_NuoE"/>
    <property type="match status" value="1"/>
</dbReference>
<dbReference type="NCBIfam" id="TIGR01958">
    <property type="entry name" value="nuoE_fam"/>
    <property type="match status" value="1"/>
</dbReference>
<comment type="similarity">
    <text evidence="1">Belongs to the complex I 24 kDa subunit family.</text>
</comment>
<keyword evidence="6 10" id="KW-0411">Iron-sulfur</keyword>
<keyword evidence="2 10" id="KW-0001">2Fe-2S</keyword>
<evidence type="ECO:0000313" key="12">
    <source>
        <dbReference type="Proteomes" id="UP000033220"/>
    </source>
</evidence>
<dbReference type="FunFam" id="3.40.30.10:FF:000022">
    <property type="entry name" value="NADH dehydrogenase flavoprotein 2, mitochondrial"/>
    <property type="match status" value="1"/>
</dbReference>
<dbReference type="EMBL" id="HE663493">
    <property type="protein sequence ID" value="CCG09324.1"/>
    <property type="molecule type" value="Genomic_DNA"/>
</dbReference>
<dbReference type="GO" id="GO:0022804">
    <property type="term" value="F:active transmembrane transporter activity"/>
    <property type="evidence" value="ECO:0007669"/>
    <property type="project" value="UniProtKB-ARBA"/>
</dbReference>
<dbReference type="AlphaFoldDB" id="H6SNJ3"/>
<keyword evidence="4" id="KW-1278">Translocase</keyword>